<organism evidence="1 2">
    <name type="scientific">Sorangium cellulosum</name>
    <name type="common">Polyangium cellulosum</name>
    <dbReference type="NCBI Taxonomy" id="56"/>
    <lineage>
        <taxon>Bacteria</taxon>
        <taxon>Pseudomonadati</taxon>
        <taxon>Myxococcota</taxon>
        <taxon>Polyangia</taxon>
        <taxon>Polyangiales</taxon>
        <taxon>Polyangiaceae</taxon>
        <taxon>Sorangium</taxon>
    </lineage>
</organism>
<dbReference type="AlphaFoldDB" id="A0A150PJJ4"/>
<dbReference type="Proteomes" id="UP000075420">
    <property type="component" value="Unassembled WGS sequence"/>
</dbReference>
<name>A0A150PJJ4_SORCE</name>
<protein>
    <submittedName>
        <fullName evidence="1">Uncharacterized protein</fullName>
    </submittedName>
</protein>
<accession>A0A150PJJ4</accession>
<evidence type="ECO:0000313" key="2">
    <source>
        <dbReference type="Proteomes" id="UP000075420"/>
    </source>
</evidence>
<dbReference type="EMBL" id="JELY01001416">
    <property type="protein sequence ID" value="KYF55845.1"/>
    <property type="molecule type" value="Genomic_DNA"/>
</dbReference>
<gene>
    <name evidence="1" type="ORF">BE08_04985</name>
</gene>
<sequence>MADEIPKRSTEIKIAHAAELSGTTVRVTKDHALQVEFQVEDLIKKLIPGGIAASSCGGCNGCSGCSM</sequence>
<reference evidence="1 2" key="1">
    <citation type="submission" date="2014-02" db="EMBL/GenBank/DDBJ databases">
        <title>The small core and large imbalanced accessory genome model reveals a collaborative survival strategy of Sorangium cellulosum strains in nature.</title>
        <authorList>
            <person name="Han K."/>
            <person name="Peng R."/>
            <person name="Blom J."/>
            <person name="Li Y.-Z."/>
        </authorList>
    </citation>
    <scope>NUCLEOTIDE SEQUENCE [LARGE SCALE GENOMIC DNA]</scope>
    <source>
        <strain evidence="1 2">So0157-25</strain>
    </source>
</reference>
<proteinExistence type="predicted"/>
<evidence type="ECO:0000313" key="1">
    <source>
        <dbReference type="EMBL" id="KYF55845.1"/>
    </source>
</evidence>
<comment type="caution">
    <text evidence="1">The sequence shown here is derived from an EMBL/GenBank/DDBJ whole genome shotgun (WGS) entry which is preliminary data.</text>
</comment>